<proteinExistence type="predicted"/>
<name>A0A0V1LEC3_9BILA</name>
<dbReference type="AlphaFoldDB" id="A0A0V1LEC3"/>
<dbReference type="Proteomes" id="UP000054721">
    <property type="component" value="Unassembled WGS sequence"/>
</dbReference>
<evidence type="ECO:0000313" key="1">
    <source>
        <dbReference type="EMBL" id="KRZ57861.1"/>
    </source>
</evidence>
<comment type="caution">
    <text evidence="1">The sequence shown here is derived from an EMBL/GenBank/DDBJ whole genome shotgun (WGS) entry which is preliminary data.</text>
</comment>
<dbReference type="EMBL" id="JYDW01000067">
    <property type="protein sequence ID" value="KRZ57861.1"/>
    <property type="molecule type" value="Genomic_DNA"/>
</dbReference>
<gene>
    <name evidence="1" type="ORF">T02_8242</name>
</gene>
<keyword evidence="2" id="KW-1185">Reference proteome</keyword>
<protein>
    <submittedName>
        <fullName evidence="1">Uncharacterized protein</fullName>
    </submittedName>
</protein>
<organism evidence="1 2">
    <name type="scientific">Trichinella nativa</name>
    <dbReference type="NCBI Taxonomy" id="6335"/>
    <lineage>
        <taxon>Eukaryota</taxon>
        <taxon>Metazoa</taxon>
        <taxon>Ecdysozoa</taxon>
        <taxon>Nematoda</taxon>
        <taxon>Enoplea</taxon>
        <taxon>Dorylaimia</taxon>
        <taxon>Trichinellida</taxon>
        <taxon>Trichinellidae</taxon>
        <taxon>Trichinella</taxon>
    </lineage>
</organism>
<sequence>MALAGSNVLLLTPGNGRGFHSFVQGIAILSHGDNWNLRGLDSVNKGSVAQSAHLTADEKQSFSVFDS</sequence>
<accession>A0A0V1LEC3</accession>
<reference evidence="1 2" key="1">
    <citation type="submission" date="2015-05" db="EMBL/GenBank/DDBJ databases">
        <title>Evolution of Trichinella species and genotypes.</title>
        <authorList>
            <person name="Korhonen P.K."/>
            <person name="Edoardo P."/>
            <person name="Giuseppe L.R."/>
            <person name="Gasser R.B."/>
        </authorList>
    </citation>
    <scope>NUCLEOTIDE SEQUENCE [LARGE SCALE GENOMIC DNA]</scope>
    <source>
        <strain evidence="1">ISS10</strain>
    </source>
</reference>
<evidence type="ECO:0000313" key="2">
    <source>
        <dbReference type="Proteomes" id="UP000054721"/>
    </source>
</evidence>